<organism evidence="3 4">
    <name type="scientific">Emiliania huxleyi (strain CCMP1516)</name>
    <dbReference type="NCBI Taxonomy" id="280463"/>
    <lineage>
        <taxon>Eukaryota</taxon>
        <taxon>Haptista</taxon>
        <taxon>Haptophyta</taxon>
        <taxon>Prymnesiophyceae</taxon>
        <taxon>Isochrysidales</taxon>
        <taxon>Noelaerhabdaceae</taxon>
        <taxon>Emiliania</taxon>
    </lineage>
</organism>
<name>A0A0D3KK35_EMIH1</name>
<dbReference type="KEGG" id="ehx:EMIHUDRAFT_226679"/>
<keyword evidence="4" id="KW-1185">Reference proteome</keyword>
<dbReference type="Proteomes" id="UP000013827">
    <property type="component" value="Unassembled WGS sequence"/>
</dbReference>
<keyword evidence="2" id="KW-0472">Membrane</keyword>
<accession>A0A0D3KK35</accession>
<feature type="compositionally biased region" description="Basic and acidic residues" evidence="1">
    <location>
        <begin position="63"/>
        <end position="85"/>
    </location>
</feature>
<dbReference type="PaxDb" id="2903-EOD36120"/>
<proteinExistence type="predicted"/>
<dbReference type="RefSeq" id="XP_005788549.1">
    <property type="nucleotide sequence ID" value="XM_005788492.1"/>
</dbReference>
<dbReference type="GeneID" id="17281391"/>
<dbReference type="HOGENOM" id="CLU_1491728_0_0_1"/>
<protein>
    <submittedName>
        <fullName evidence="3">Uncharacterized protein</fullName>
    </submittedName>
</protein>
<evidence type="ECO:0000256" key="2">
    <source>
        <dbReference type="SAM" id="Phobius"/>
    </source>
</evidence>
<reference evidence="3" key="2">
    <citation type="submission" date="2024-10" db="UniProtKB">
        <authorList>
            <consortium name="EnsemblProtists"/>
        </authorList>
    </citation>
    <scope>IDENTIFICATION</scope>
</reference>
<feature type="transmembrane region" description="Helical" evidence="2">
    <location>
        <begin position="116"/>
        <end position="139"/>
    </location>
</feature>
<evidence type="ECO:0000313" key="4">
    <source>
        <dbReference type="Proteomes" id="UP000013827"/>
    </source>
</evidence>
<evidence type="ECO:0000313" key="3">
    <source>
        <dbReference type="EnsemblProtists" id="EOD36120"/>
    </source>
</evidence>
<feature type="region of interest" description="Disordered" evidence="1">
    <location>
        <begin position="19"/>
        <end position="90"/>
    </location>
</feature>
<evidence type="ECO:0000256" key="1">
    <source>
        <dbReference type="SAM" id="MobiDB-lite"/>
    </source>
</evidence>
<dbReference type="EnsemblProtists" id="EOD36120">
    <property type="protein sequence ID" value="EOD36120"/>
    <property type="gene ID" value="EMIHUDRAFT_226679"/>
</dbReference>
<keyword evidence="2" id="KW-1133">Transmembrane helix</keyword>
<sequence>MPTPLADRKAFLASGNSFYSCQSEPESGIDRIVHGANAEDGAPGDGSQPDGRRDGQRTSGNDPKTRPSIGERLDELLDRPFFDPEERGEDEPGLLRRFRAAFDSDPESASTLFVGLYFAVSDIAPLIPLLCVTLVLLAFAQQGVRLWKHCYAMPDSLCPWDVGLPGGDAYTAKAFSDLMNF</sequence>
<reference evidence="4" key="1">
    <citation type="journal article" date="2013" name="Nature">
        <title>Pan genome of the phytoplankton Emiliania underpins its global distribution.</title>
        <authorList>
            <person name="Read B.A."/>
            <person name="Kegel J."/>
            <person name="Klute M.J."/>
            <person name="Kuo A."/>
            <person name="Lefebvre S.C."/>
            <person name="Maumus F."/>
            <person name="Mayer C."/>
            <person name="Miller J."/>
            <person name="Monier A."/>
            <person name="Salamov A."/>
            <person name="Young J."/>
            <person name="Aguilar M."/>
            <person name="Claverie J.M."/>
            <person name="Frickenhaus S."/>
            <person name="Gonzalez K."/>
            <person name="Herman E.K."/>
            <person name="Lin Y.C."/>
            <person name="Napier J."/>
            <person name="Ogata H."/>
            <person name="Sarno A.F."/>
            <person name="Shmutz J."/>
            <person name="Schroeder D."/>
            <person name="de Vargas C."/>
            <person name="Verret F."/>
            <person name="von Dassow P."/>
            <person name="Valentin K."/>
            <person name="Van de Peer Y."/>
            <person name="Wheeler G."/>
            <person name="Dacks J.B."/>
            <person name="Delwiche C.F."/>
            <person name="Dyhrman S.T."/>
            <person name="Glockner G."/>
            <person name="John U."/>
            <person name="Richards T."/>
            <person name="Worden A.Z."/>
            <person name="Zhang X."/>
            <person name="Grigoriev I.V."/>
            <person name="Allen A.E."/>
            <person name="Bidle K."/>
            <person name="Borodovsky M."/>
            <person name="Bowler C."/>
            <person name="Brownlee C."/>
            <person name="Cock J.M."/>
            <person name="Elias M."/>
            <person name="Gladyshev V.N."/>
            <person name="Groth M."/>
            <person name="Guda C."/>
            <person name="Hadaegh A."/>
            <person name="Iglesias-Rodriguez M.D."/>
            <person name="Jenkins J."/>
            <person name="Jones B.M."/>
            <person name="Lawson T."/>
            <person name="Leese F."/>
            <person name="Lindquist E."/>
            <person name="Lobanov A."/>
            <person name="Lomsadze A."/>
            <person name="Malik S.B."/>
            <person name="Marsh M.E."/>
            <person name="Mackinder L."/>
            <person name="Mock T."/>
            <person name="Mueller-Roeber B."/>
            <person name="Pagarete A."/>
            <person name="Parker M."/>
            <person name="Probert I."/>
            <person name="Quesneville H."/>
            <person name="Raines C."/>
            <person name="Rensing S.A."/>
            <person name="Riano-Pachon D.M."/>
            <person name="Richier S."/>
            <person name="Rokitta S."/>
            <person name="Shiraiwa Y."/>
            <person name="Soanes D.M."/>
            <person name="van der Giezen M."/>
            <person name="Wahlund T.M."/>
            <person name="Williams B."/>
            <person name="Wilson W."/>
            <person name="Wolfe G."/>
            <person name="Wurch L.L."/>
        </authorList>
    </citation>
    <scope>NUCLEOTIDE SEQUENCE</scope>
</reference>
<keyword evidence="2" id="KW-0812">Transmembrane</keyword>
<dbReference type="AlphaFoldDB" id="A0A0D3KK35"/>